<proteinExistence type="predicted"/>
<name>A0A0A9BY07_ARUDO</name>
<evidence type="ECO:0000313" key="1">
    <source>
        <dbReference type="EMBL" id="JAD64122.1"/>
    </source>
</evidence>
<organism evidence="1">
    <name type="scientific">Arundo donax</name>
    <name type="common">Giant reed</name>
    <name type="synonym">Donax arundinaceus</name>
    <dbReference type="NCBI Taxonomy" id="35708"/>
    <lineage>
        <taxon>Eukaryota</taxon>
        <taxon>Viridiplantae</taxon>
        <taxon>Streptophyta</taxon>
        <taxon>Embryophyta</taxon>
        <taxon>Tracheophyta</taxon>
        <taxon>Spermatophyta</taxon>
        <taxon>Magnoliopsida</taxon>
        <taxon>Liliopsida</taxon>
        <taxon>Poales</taxon>
        <taxon>Poaceae</taxon>
        <taxon>PACMAD clade</taxon>
        <taxon>Arundinoideae</taxon>
        <taxon>Arundineae</taxon>
        <taxon>Arundo</taxon>
    </lineage>
</organism>
<dbReference type="AlphaFoldDB" id="A0A0A9BY07"/>
<dbReference type="EMBL" id="GBRH01233773">
    <property type="protein sequence ID" value="JAD64122.1"/>
    <property type="molecule type" value="Transcribed_RNA"/>
</dbReference>
<accession>A0A0A9BY07</accession>
<protein>
    <submittedName>
        <fullName evidence="1">Uncharacterized protein</fullName>
    </submittedName>
</protein>
<sequence length="16" mass="1995">MQPISLFYFLIIYFVT</sequence>
<reference evidence="1" key="1">
    <citation type="submission" date="2014-09" db="EMBL/GenBank/DDBJ databases">
        <authorList>
            <person name="Magalhaes I.L.F."/>
            <person name="Oliveira U."/>
            <person name="Santos F.R."/>
            <person name="Vidigal T.H.D.A."/>
            <person name="Brescovit A.D."/>
            <person name="Santos A.J."/>
        </authorList>
    </citation>
    <scope>NUCLEOTIDE SEQUENCE</scope>
    <source>
        <tissue evidence="1">Shoot tissue taken approximately 20 cm above the soil surface</tissue>
    </source>
</reference>
<reference evidence="1" key="2">
    <citation type="journal article" date="2015" name="Data Brief">
        <title>Shoot transcriptome of the giant reed, Arundo donax.</title>
        <authorList>
            <person name="Barrero R.A."/>
            <person name="Guerrero F.D."/>
            <person name="Moolhuijzen P."/>
            <person name="Goolsby J.A."/>
            <person name="Tidwell J."/>
            <person name="Bellgard S.E."/>
            <person name="Bellgard M.I."/>
        </authorList>
    </citation>
    <scope>NUCLEOTIDE SEQUENCE</scope>
    <source>
        <tissue evidence="1">Shoot tissue taken approximately 20 cm above the soil surface</tissue>
    </source>
</reference>